<comment type="caution">
    <text evidence="1">The sequence shown here is derived from an EMBL/GenBank/DDBJ whole genome shotgun (WGS) entry which is preliminary data.</text>
</comment>
<reference evidence="1" key="1">
    <citation type="journal article" date="2014" name="Int. J. Syst. Evol. Microbiol.">
        <title>Complete genome sequence of Corynebacterium casei LMG S-19264T (=DSM 44701T), isolated from a smear-ripened cheese.</title>
        <authorList>
            <consortium name="US DOE Joint Genome Institute (JGI-PGF)"/>
            <person name="Walter F."/>
            <person name="Albersmeier A."/>
            <person name="Kalinowski J."/>
            <person name="Ruckert C."/>
        </authorList>
    </citation>
    <scope>NUCLEOTIDE SEQUENCE</scope>
    <source>
        <strain evidence="1">CGMCC 1.16134</strain>
    </source>
</reference>
<dbReference type="AlphaFoldDB" id="A0A917CSJ1"/>
<proteinExistence type="predicted"/>
<evidence type="ECO:0000313" key="1">
    <source>
        <dbReference type="EMBL" id="GGF96257.1"/>
    </source>
</evidence>
<keyword evidence="2" id="KW-1185">Reference proteome</keyword>
<accession>A0A917CSJ1</accession>
<sequence length="359" mass="42602">MENIIELKSIIPEKFWDNIHKNKICIRTHPIDRLVRVLESENTFFQEKKRAEKLLEIILETKKKHPNYFEKTWNSRVLQTKDNYNQAVGTLGEYRCRYMLEESRFKVEEIAEKKDKKTPDFKVNDYTGQELFIEVMTPRMNKAAEEKLRGFYNQEISQLKNNSDILKVSTVSVNYIRGKNKDRIAELYKRLLSNKGKAEQTVYGAINILWLNFEDSDLSINKSDVYPCYSDSFKNIYQTSNFGIWQMLYGKKGSSIFGDLTWLKHYEGQIYERNVQQYDGYFRNNHEWAGIIIGLSNCQVFYQNPWSSIEIPVKSKQGIMRLNSFDLNASWIDETNEMLIERVESKVNELERIHHIFKK</sequence>
<dbReference type="Proteomes" id="UP000637643">
    <property type="component" value="Unassembled WGS sequence"/>
</dbReference>
<organism evidence="1 2">
    <name type="scientific">Paenibacillus albidus</name>
    <dbReference type="NCBI Taxonomy" id="2041023"/>
    <lineage>
        <taxon>Bacteria</taxon>
        <taxon>Bacillati</taxon>
        <taxon>Bacillota</taxon>
        <taxon>Bacilli</taxon>
        <taxon>Bacillales</taxon>
        <taxon>Paenibacillaceae</taxon>
        <taxon>Paenibacillus</taxon>
    </lineage>
</organism>
<name>A0A917CSJ1_9BACL</name>
<reference evidence="1" key="2">
    <citation type="submission" date="2020-09" db="EMBL/GenBank/DDBJ databases">
        <authorList>
            <person name="Sun Q."/>
            <person name="Zhou Y."/>
        </authorList>
    </citation>
    <scope>NUCLEOTIDE SEQUENCE</scope>
    <source>
        <strain evidence="1">CGMCC 1.16134</strain>
    </source>
</reference>
<evidence type="ECO:0000313" key="2">
    <source>
        <dbReference type="Proteomes" id="UP000637643"/>
    </source>
</evidence>
<gene>
    <name evidence="1" type="ORF">GCM10010912_46430</name>
</gene>
<protein>
    <submittedName>
        <fullName evidence="1">Uncharacterized protein</fullName>
    </submittedName>
</protein>
<dbReference type="RefSeq" id="WP_189029173.1">
    <property type="nucleotide sequence ID" value="NZ_BMKR01000024.1"/>
</dbReference>
<dbReference type="EMBL" id="BMKR01000024">
    <property type="protein sequence ID" value="GGF96257.1"/>
    <property type="molecule type" value="Genomic_DNA"/>
</dbReference>